<dbReference type="RefSeq" id="WP_108983967.1">
    <property type="nucleotide sequence ID" value="NZ_BFBR01000002.1"/>
</dbReference>
<dbReference type="EMBL" id="BFBR01000002">
    <property type="protein sequence ID" value="GBF57074.1"/>
    <property type="molecule type" value="Genomic_DNA"/>
</dbReference>
<dbReference type="Pfam" id="PF01627">
    <property type="entry name" value="Hpt"/>
    <property type="match status" value="1"/>
</dbReference>
<comment type="caution">
    <text evidence="3">The sequence shown here is derived from an EMBL/GenBank/DDBJ whole genome shotgun (WGS) entry which is preliminary data.</text>
</comment>
<keyword evidence="1" id="KW-0902">Two-component regulatory system</keyword>
<dbReference type="GO" id="GO:0000160">
    <property type="term" value="P:phosphorelay signal transduction system"/>
    <property type="evidence" value="ECO:0007669"/>
    <property type="project" value="UniProtKB-KW"/>
</dbReference>
<organism evidence="3 4">
    <name type="scientific">Candidatus Phycosocius bacilliformis</name>
    <dbReference type="NCBI Taxonomy" id="1445552"/>
    <lineage>
        <taxon>Bacteria</taxon>
        <taxon>Pseudomonadati</taxon>
        <taxon>Pseudomonadota</taxon>
        <taxon>Alphaproteobacteria</taxon>
        <taxon>Caulobacterales</taxon>
        <taxon>Caulobacterales incertae sedis</taxon>
        <taxon>Candidatus Phycosocius</taxon>
    </lineage>
</organism>
<dbReference type="Gene3D" id="1.20.120.160">
    <property type="entry name" value="HPT domain"/>
    <property type="match status" value="1"/>
</dbReference>
<evidence type="ECO:0000256" key="1">
    <source>
        <dbReference type="ARBA" id="ARBA00023012"/>
    </source>
</evidence>
<reference evidence="3 4" key="1">
    <citation type="journal article" date="2018" name="Genome Announc.">
        <title>Draft Genome Sequence of "Candidatus Phycosocius bacilliformis," an Alphaproteobacterial Ectosymbiont of the Hydrocarbon-Producing Green Alga Botryococcus braunii.</title>
        <authorList>
            <person name="Tanabe Y."/>
            <person name="Yamaguchi H."/>
            <person name="Watanabe M.M."/>
        </authorList>
    </citation>
    <scope>NUCLEOTIDE SEQUENCE [LARGE SCALE GENOMIC DNA]</scope>
    <source>
        <strain evidence="3 4">BOTRYCO-2</strain>
    </source>
</reference>
<accession>A0A2P2E7Q4</accession>
<proteinExistence type="predicted"/>
<dbReference type="InterPro" id="IPR008207">
    <property type="entry name" value="Sig_transdc_His_kin_Hpt_dom"/>
</dbReference>
<dbReference type="AlphaFoldDB" id="A0A2P2E7Q4"/>
<protein>
    <recommendedName>
        <fullName evidence="2">HPt domain-containing protein</fullName>
    </recommendedName>
</protein>
<dbReference type="SUPFAM" id="SSF47226">
    <property type="entry name" value="Histidine-containing phosphotransfer domain, HPT domain"/>
    <property type="match status" value="1"/>
</dbReference>
<evidence type="ECO:0000313" key="3">
    <source>
        <dbReference type="EMBL" id="GBF57074.1"/>
    </source>
</evidence>
<name>A0A2P2E7Q4_9PROT</name>
<dbReference type="Proteomes" id="UP000245086">
    <property type="component" value="Unassembled WGS sequence"/>
</dbReference>
<evidence type="ECO:0000313" key="4">
    <source>
        <dbReference type="Proteomes" id="UP000245086"/>
    </source>
</evidence>
<dbReference type="GO" id="GO:0004672">
    <property type="term" value="F:protein kinase activity"/>
    <property type="evidence" value="ECO:0007669"/>
    <property type="project" value="UniProtKB-ARBA"/>
</dbReference>
<dbReference type="InterPro" id="IPR036641">
    <property type="entry name" value="HPT_dom_sf"/>
</dbReference>
<feature type="domain" description="HPt" evidence="2">
    <location>
        <begin position="43"/>
        <end position="135"/>
    </location>
</feature>
<keyword evidence="4" id="KW-1185">Reference proteome</keyword>
<evidence type="ECO:0000259" key="2">
    <source>
        <dbReference type="Pfam" id="PF01627"/>
    </source>
</evidence>
<sequence length="163" mass="17634">MPSQDDQVEFISPPNRLKAKLGNRLGGFDAAAIARAEAALASMSDQFAGWLNDELTKLEAAYSVVKQAGSGEHELEEFYRRAHDLKGLGTTYGFPIVSQFAASLCKLIDSPEGRAKAPRQILDAHVGAIVAAVRQNIKDSEHPIGRALLTELQTQVNRYAAGE</sequence>
<gene>
    <name evidence="3" type="ORF">PbB2_00733</name>
</gene>
<dbReference type="OrthoDB" id="9786548at2"/>